<feature type="compositionally biased region" description="Basic and acidic residues" evidence="1">
    <location>
        <begin position="97"/>
        <end position="108"/>
    </location>
</feature>
<sequence length="377" mass="42265">MSSPATSTASSPNVSAHKRKRDVDAQAIIDDINERQASGEMSSPTKEISDIFLNRAKESLENDTVDQQMLRAGYQMFIKAEDRKSRKEPATADADAEPARDEPQSEQNKKSFLLECGDLFGALLSIFKENEGPAKVEAQRLLQDHYKKGGDKGREAVTKARKISEWSTVAGKSTTEVYTDICPEWDAVDEWKLGGEVEADAPWTPHLDRIELCCNASKGPEGKGKAVDRATVLQWIKHYSDRNEHAHHPSPRIGDFLKPGGWITGKEWESVDWVKMKQAIKVRKAQTRSRYEEGIYTKGQRDLFVDALTRQWMELATDSETDDGFTLTDAGKRAANHSSGTKPVVRPPTARPQPPSHYPSVYKKGKWDDIPRRDADI</sequence>
<accession>A0A9P9AKK7</accession>
<dbReference type="EMBL" id="JAGPYM010000014">
    <property type="protein sequence ID" value="KAH6887498.1"/>
    <property type="molecule type" value="Genomic_DNA"/>
</dbReference>
<feature type="region of interest" description="Disordered" evidence="1">
    <location>
        <begin position="79"/>
        <end position="108"/>
    </location>
</feature>
<proteinExistence type="predicted"/>
<feature type="compositionally biased region" description="Polar residues" evidence="1">
    <location>
        <begin position="35"/>
        <end position="46"/>
    </location>
</feature>
<reference evidence="2 3" key="1">
    <citation type="journal article" date="2021" name="Nat. Commun.">
        <title>Genetic determinants of endophytism in the Arabidopsis root mycobiome.</title>
        <authorList>
            <person name="Mesny F."/>
            <person name="Miyauchi S."/>
            <person name="Thiergart T."/>
            <person name="Pickel B."/>
            <person name="Atanasova L."/>
            <person name="Karlsson M."/>
            <person name="Huettel B."/>
            <person name="Barry K.W."/>
            <person name="Haridas S."/>
            <person name="Chen C."/>
            <person name="Bauer D."/>
            <person name="Andreopoulos W."/>
            <person name="Pangilinan J."/>
            <person name="LaButti K."/>
            <person name="Riley R."/>
            <person name="Lipzen A."/>
            <person name="Clum A."/>
            <person name="Drula E."/>
            <person name="Henrissat B."/>
            <person name="Kohler A."/>
            <person name="Grigoriev I.V."/>
            <person name="Martin F.M."/>
            <person name="Hacquard S."/>
        </authorList>
    </citation>
    <scope>NUCLEOTIDE SEQUENCE [LARGE SCALE GENOMIC DNA]</scope>
    <source>
        <strain evidence="2 3">MPI-CAGE-CH-0241</strain>
    </source>
</reference>
<dbReference type="Proteomes" id="UP000777438">
    <property type="component" value="Unassembled WGS sequence"/>
</dbReference>
<evidence type="ECO:0000313" key="3">
    <source>
        <dbReference type="Proteomes" id="UP000777438"/>
    </source>
</evidence>
<dbReference type="OrthoDB" id="5094144at2759"/>
<dbReference type="AlphaFoldDB" id="A0A9P9AKK7"/>
<feature type="region of interest" description="Disordered" evidence="1">
    <location>
        <begin position="1"/>
        <end position="46"/>
    </location>
</feature>
<feature type="compositionally biased region" description="Basic and acidic residues" evidence="1">
    <location>
        <begin position="79"/>
        <end position="90"/>
    </location>
</feature>
<organism evidence="2 3">
    <name type="scientific">Thelonectria olida</name>
    <dbReference type="NCBI Taxonomy" id="1576542"/>
    <lineage>
        <taxon>Eukaryota</taxon>
        <taxon>Fungi</taxon>
        <taxon>Dikarya</taxon>
        <taxon>Ascomycota</taxon>
        <taxon>Pezizomycotina</taxon>
        <taxon>Sordariomycetes</taxon>
        <taxon>Hypocreomycetidae</taxon>
        <taxon>Hypocreales</taxon>
        <taxon>Nectriaceae</taxon>
        <taxon>Thelonectria</taxon>
    </lineage>
</organism>
<gene>
    <name evidence="2" type="ORF">B0T10DRAFT_460944</name>
</gene>
<keyword evidence="3" id="KW-1185">Reference proteome</keyword>
<feature type="region of interest" description="Disordered" evidence="1">
    <location>
        <begin position="332"/>
        <end position="377"/>
    </location>
</feature>
<comment type="caution">
    <text evidence="2">The sequence shown here is derived from an EMBL/GenBank/DDBJ whole genome shotgun (WGS) entry which is preliminary data.</text>
</comment>
<protein>
    <submittedName>
        <fullName evidence="2">Uncharacterized protein</fullName>
    </submittedName>
</protein>
<name>A0A9P9AKK7_9HYPO</name>
<feature type="compositionally biased region" description="Pro residues" evidence="1">
    <location>
        <begin position="345"/>
        <end position="357"/>
    </location>
</feature>
<feature type="compositionally biased region" description="Low complexity" evidence="1">
    <location>
        <begin position="1"/>
        <end position="12"/>
    </location>
</feature>
<evidence type="ECO:0000256" key="1">
    <source>
        <dbReference type="SAM" id="MobiDB-lite"/>
    </source>
</evidence>
<evidence type="ECO:0000313" key="2">
    <source>
        <dbReference type="EMBL" id="KAH6887498.1"/>
    </source>
</evidence>
<feature type="compositionally biased region" description="Basic and acidic residues" evidence="1">
    <location>
        <begin position="365"/>
        <end position="377"/>
    </location>
</feature>